<name>A0A8J7P7Y5_9BACT</name>
<organism evidence="2 3">
    <name type="scientific">Candidatus Obscuribacter phosphatis</name>
    <dbReference type="NCBI Taxonomy" id="1906157"/>
    <lineage>
        <taxon>Bacteria</taxon>
        <taxon>Bacillati</taxon>
        <taxon>Candidatus Melainabacteria</taxon>
        <taxon>Candidatus Obscuribacterales</taxon>
        <taxon>Candidatus Obscuribacteraceae</taxon>
        <taxon>Candidatus Obscuribacter</taxon>
    </lineage>
</organism>
<keyword evidence="1" id="KW-0812">Transmembrane</keyword>
<protein>
    <submittedName>
        <fullName evidence="2">Uncharacterized protein</fullName>
    </submittedName>
</protein>
<gene>
    <name evidence="2" type="ORF">J0M35_09820</name>
</gene>
<accession>A0A8J7P7Y5</accession>
<evidence type="ECO:0000256" key="1">
    <source>
        <dbReference type="SAM" id="Phobius"/>
    </source>
</evidence>
<keyword evidence="1" id="KW-0472">Membrane</keyword>
<comment type="caution">
    <text evidence="2">The sequence shown here is derived from an EMBL/GenBank/DDBJ whole genome shotgun (WGS) entry which is preliminary data.</text>
</comment>
<dbReference type="AlphaFoldDB" id="A0A8J7P7Y5"/>
<feature type="transmembrane region" description="Helical" evidence="1">
    <location>
        <begin position="41"/>
        <end position="63"/>
    </location>
</feature>
<sequence>MKLYVYKEFAYIWQTVLGVIFLALAYFLGREDGSGDFTRLLASWILTLPGLICLLFGITTFVLRREPDIWA</sequence>
<dbReference type="EMBL" id="JAFLCK010000012">
    <property type="protein sequence ID" value="MBN8660649.1"/>
    <property type="molecule type" value="Genomic_DNA"/>
</dbReference>
<evidence type="ECO:0000313" key="3">
    <source>
        <dbReference type="Proteomes" id="UP000664277"/>
    </source>
</evidence>
<feature type="transmembrane region" description="Helical" evidence="1">
    <location>
        <begin position="9"/>
        <end position="29"/>
    </location>
</feature>
<dbReference type="Proteomes" id="UP000664277">
    <property type="component" value="Unassembled WGS sequence"/>
</dbReference>
<evidence type="ECO:0000313" key="2">
    <source>
        <dbReference type="EMBL" id="MBN8660649.1"/>
    </source>
</evidence>
<proteinExistence type="predicted"/>
<reference evidence="2" key="1">
    <citation type="submission" date="2021-02" db="EMBL/GenBank/DDBJ databases">
        <title>Genome-Resolved Metagenomics of a Microbial Community Performing Photosynthetic Biological Nutrient Removal.</title>
        <authorList>
            <person name="Mcdaniel E.A."/>
        </authorList>
    </citation>
    <scope>NUCLEOTIDE SEQUENCE</scope>
    <source>
        <strain evidence="2">UWPOB_OBS1</strain>
    </source>
</reference>
<keyword evidence="1" id="KW-1133">Transmembrane helix</keyword>